<evidence type="ECO:0000313" key="2">
    <source>
        <dbReference type="EMBL" id="GLS03306.1"/>
    </source>
</evidence>
<dbReference type="EMBL" id="BSOZ01000003">
    <property type="protein sequence ID" value="GLS03306.1"/>
    <property type="molecule type" value="Genomic_DNA"/>
</dbReference>
<accession>A0ABQ6BN54</accession>
<gene>
    <name evidence="2" type="ORF">GCM10007860_04490</name>
</gene>
<evidence type="ECO:0000313" key="3">
    <source>
        <dbReference type="Proteomes" id="UP001156836"/>
    </source>
</evidence>
<sequence>MQGKACRVPRGHPRKRGATPPCARPSSFPAGWSVGRRLLCRTACREEGYLLRRASRSHPAHGPTHPAFEGRFALGQADLDIVAFAGHLVQHAQQCVELFLAQ</sequence>
<protein>
    <submittedName>
        <fullName evidence="2">Uncharacterized protein</fullName>
    </submittedName>
</protein>
<reference evidence="3" key="1">
    <citation type="journal article" date="2019" name="Int. J. Syst. Evol. Microbiol.">
        <title>The Global Catalogue of Microorganisms (GCM) 10K type strain sequencing project: providing services to taxonomists for standard genome sequencing and annotation.</title>
        <authorList>
            <consortium name="The Broad Institute Genomics Platform"/>
            <consortium name="The Broad Institute Genome Sequencing Center for Infectious Disease"/>
            <person name="Wu L."/>
            <person name="Ma J."/>
        </authorList>
    </citation>
    <scope>NUCLEOTIDE SEQUENCE [LARGE SCALE GENOMIC DNA]</scope>
    <source>
        <strain evidence="3">NBRC 104970</strain>
    </source>
</reference>
<feature type="region of interest" description="Disordered" evidence="1">
    <location>
        <begin position="1"/>
        <end position="24"/>
    </location>
</feature>
<proteinExistence type="predicted"/>
<comment type="caution">
    <text evidence="2">The sequence shown here is derived from an EMBL/GenBank/DDBJ whole genome shotgun (WGS) entry which is preliminary data.</text>
</comment>
<name>A0ABQ6BN54_9NEIS</name>
<dbReference type="Proteomes" id="UP001156836">
    <property type="component" value="Unassembled WGS sequence"/>
</dbReference>
<evidence type="ECO:0000256" key="1">
    <source>
        <dbReference type="SAM" id="MobiDB-lite"/>
    </source>
</evidence>
<feature type="compositionally biased region" description="Basic residues" evidence="1">
    <location>
        <begin position="7"/>
        <end position="17"/>
    </location>
</feature>
<keyword evidence="3" id="KW-1185">Reference proteome</keyword>
<organism evidence="2 3">
    <name type="scientific">Chitiniphilus shinanonensis</name>
    <dbReference type="NCBI Taxonomy" id="553088"/>
    <lineage>
        <taxon>Bacteria</taxon>
        <taxon>Pseudomonadati</taxon>
        <taxon>Pseudomonadota</taxon>
        <taxon>Betaproteobacteria</taxon>
        <taxon>Neisseriales</taxon>
        <taxon>Chitinibacteraceae</taxon>
        <taxon>Chitiniphilus</taxon>
    </lineage>
</organism>